<gene>
    <name evidence="1" type="ORF">HDC06615</name>
</gene>
<accession>Q6IGC9</accession>
<reference evidence="1" key="1">
    <citation type="journal article" date="2003" name="Genome Biol.">
        <title>An integrated gene annotation and transcriptional profiling approach towards the full gene content of the Drosophila genome.</title>
        <authorList>
            <person name="Hild M."/>
            <person name="Beckmann B."/>
            <person name="Haas S.A."/>
            <person name="Koch B."/>
            <person name="Solovyev V."/>
            <person name="Busold C."/>
            <person name="Fellenberg K."/>
            <person name="Boutros M."/>
            <person name="Vingron M."/>
            <person name="Sauer F."/>
            <person name="Hoheisel J.D."/>
            <person name="Paro R."/>
        </authorList>
    </citation>
    <scope>NUCLEOTIDE SEQUENCE</scope>
</reference>
<dbReference type="AlphaFoldDB" id="Q6IGC9"/>
<evidence type="ECO:0000313" key="1">
    <source>
        <dbReference type="EMBL" id="DAA02535.1"/>
    </source>
</evidence>
<dbReference type="EMBL" id="BK003837">
    <property type="protein sequence ID" value="DAA02535.1"/>
    <property type="molecule type" value="Genomic_DNA"/>
</dbReference>
<protein>
    <submittedName>
        <fullName evidence="1">HDC06615</fullName>
    </submittedName>
</protein>
<name>Q6IGC9_DROME</name>
<sequence>MEHGGLELWVWCLEYGSGHGQLRTRVERVKLFLSLGLLALSLKANTGVHGPKGSSLEFPAETVASPMDGLTHKLIKVISGEVEQKAQCLLPLSVSRVSIEKWVAQVAPLWVALNGCSCPNLLFPISPTATLCHGVGKCGSADSDSYTAIFHATPATAASKGKTSCPKQAKSLKPKIFCHCLWWLKRGAGILGLDRRKGIGVVLAMRLPAAGPTPPPLPFDLRICHKWGLGPSAHLQGQGCKSEMEVVKGTAL</sequence>
<proteinExistence type="predicted"/>
<organism evidence="1">
    <name type="scientific">Drosophila melanogaster</name>
    <name type="common">Fruit fly</name>
    <dbReference type="NCBI Taxonomy" id="7227"/>
    <lineage>
        <taxon>Eukaryota</taxon>
        <taxon>Metazoa</taxon>
        <taxon>Ecdysozoa</taxon>
        <taxon>Arthropoda</taxon>
        <taxon>Hexapoda</taxon>
        <taxon>Insecta</taxon>
        <taxon>Pterygota</taxon>
        <taxon>Neoptera</taxon>
        <taxon>Endopterygota</taxon>
        <taxon>Diptera</taxon>
        <taxon>Brachycera</taxon>
        <taxon>Muscomorpha</taxon>
        <taxon>Ephydroidea</taxon>
        <taxon>Drosophilidae</taxon>
        <taxon>Drosophila</taxon>
        <taxon>Sophophora</taxon>
    </lineage>
</organism>